<dbReference type="InterPro" id="IPR044643">
    <property type="entry name" value="TrpF_fam"/>
</dbReference>
<keyword evidence="5 9" id="KW-0028">Amino-acid biosynthesis</keyword>
<evidence type="ECO:0000256" key="7">
    <source>
        <dbReference type="ARBA" id="ARBA00023141"/>
    </source>
</evidence>
<evidence type="ECO:0000256" key="3">
    <source>
        <dbReference type="ARBA" id="ARBA00012572"/>
    </source>
</evidence>
<name>A0ABT8TAS0_9BACT</name>
<evidence type="ECO:0000259" key="10">
    <source>
        <dbReference type="Pfam" id="PF00697"/>
    </source>
</evidence>
<proteinExistence type="inferred from homology"/>
<dbReference type="InterPro" id="IPR011060">
    <property type="entry name" value="RibuloseP-bd_barrel"/>
</dbReference>
<comment type="caution">
    <text evidence="11">The sequence shown here is derived from an EMBL/GenBank/DDBJ whole genome shotgun (WGS) entry which is preliminary data.</text>
</comment>
<dbReference type="InterPro" id="IPR001240">
    <property type="entry name" value="PRAI_dom"/>
</dbReference>
<evidence type="ECO:0000256" key="2">
    <source>
        <dbReference type="ARBA" id="ARBA00004664"/>
    </source>
</evidence>
<accession>A0ABT8TAS0</accession>
<evidence type="ECO:0000256" key="9">
    <source>
        <dbReference type="HAMAP-Rule" id="MF_00135"/>
    </source>
</evidence>
<dbReference type="PANTHER" id="PTHR42894">
    <property type="entry name" value="N-(5'-PHOSPHORIBOSYL)ANTHRANILATE ISOMERASE"/>
    <property type="match status" value="1"/>
</dbReference>
<comment type="catalytic activity">
    <reaction evidence="1 9">
        <text>N-(5-phospho-beta-D-ribosyl)anthranilate = 1-(2-carboxyphenylamino)-1-deoxy-D-ribulose 5-phosphate</text>
        <dbReference type="Rhea" id="RHEA:21540"/>
        <dbReference type="ChEBI" id="CHEBI:18277"/>
        <dbReference type="ChEBI" id="CHEBI:58613"/>
        <dbReference type="EC" id="5.3.1.24"/>
    </reaction>
</comment>
<dbReference type="Pfam" id="PF00697">
    <property type="entry name" value="PRAI"/>
    <property type="match status" value="1"/>
</dbReference>
<dbReference type="Proteomes" id="UP001171111">
    <property type="component" value="Unassembled WGS sequence"/>
</dbReference>
<dbReference type="RefSeq" id="WP_302244242.1">
    <property type="nucleotide sequence ID" value="NZ_JAULJQ010000004.1"/>
</dbReference>
<keyword evidence="6 9" id="KW-0822">Tryptophan biosynthesis</keyword>
<evidence type="ECO:0000256" key="8">
    <source>
        <dbReference type="ARBA" id="ARBA00023235"/>
    </source>
</evidence>
<sequence>MKIKICGIKTLAEAKAVCECEFRGKRVDFIGLIFVPSKRQVSTKTAEQIAVLAKSYGIKAAGVFKDLAQAKSVAKMGFLDAVQIYEKVENKAEFSPSQVWQVFSVNDALPKLEGNFDLALFDYKGKELGGNGLSFEWGILDPLRNSRIPYAIAGGLSEKNAKKASKLGCALLDFNSKLENEQGFKESEKIIKVLEQIYS</sequence>
<comment type="pathway">
    <text evidence="2 9">Amino-acid biosynthesis; L-tryptophan biosynthesis; L-tryptophan from chorismate: step 3/5.</text>
</comment>
<evidence type="ECO:0000256" key="5">
    <source>
        <dbReference type="ARBA" id="ARBA00022605"/>
    </source>
</evidence>
<evidence type="ECO:0000256" key="4">
    <source>
        <dbReference type="ARBA" id="ARBA00022272"/>
    </source>
</evidence>
<feature type="domain" description="N-(5'phosphoribosyl) anthranilate isomerase (PRAI)" evidence="10">
    <location>
        <begin position="4"/>
        <end position="195"/>
    </location>
</feature>
<evidence type="ECO:0000313" key="12">
    <source>
        <dbReference type="Proteomes" id="UP001171111"/>
    </source>
</evidence>
<evidence type="ECO:0000256" key="6">
    <source>
        <dbReference type="ARBA" id="ARBA00022822"/>
    </source>
</evidence>
<dbReference type="InterPro" id="IPR013785">
    <property type="entry name" value="Aldolase_TIM"/>
</dbReference>
<dbReference type="GO" id="GO:0016853">
    <property type="term" value="F:isomerase activity"/>
    <property type="evidence" value="ECO:0007669"/>
    <property type="project" value="UniProtKB-KW"/>
</dbReference>
<dbReference type="HAMAP" id="MF_00135">
    <property type="entry name" value="PRAI"/>
    <property type="match status" value="1"/>
</dbReference>
<dbReference type="PANTHER" id="PTHR42894:SF1">
    <property type="entry name" value="N-(5'-PHOSPHORIBOSYL)ANTHRANILATE ISOMERASE"/>
    <property type="match status" value="1"/>
</dbReference>
<reference evidence="11 12" key="1">
    <citation type="submission" date="2023-06" db="EMBL/GenBank/DDBJ databases">
        <title>Campylobacter magnum sp. nov., isolated from cecal contents of domestic pigs (Sus scrofa domesticus).</title>
        <authorList>
            <person name="Papic B."/>
            <person name="Gruntar I."/>
        </authorList>
    </citation>
    <scope>NUCLEOTIDE SEQUENCE [LARGE SCALE GENOMIC DNA]</scope>
    <source>
        <strain evidence="12">34484-21</strain>
    </source>
</reference>
<keyword evidence="8 9" id="KW-0413">Isomerase</keyword>
<evidence type="ECO:0000256" key="1">
    <source>
        <dbReference type="ARBA" id="ARBA00001164"/>
    </source>
</evidence>
<dbReference type="EC" id="5.3.1.24" evidence="3 9"/>
<gene>
    <name evidence="9" type="primary">trpF</name>
    <name evidence="11" type="ORF">Q2362_04510</name>
</gene>
<dbReference type="CDD" id="cd00405">
    <property type="entry name" value="PRAI"/>
    <property type="match status" value="1"/>
</dbReference>
<comment type="similarity">
    <text evidence="9">Belongs to the TrpF family.</text>
</comment>
<organism evidence="11 12">
    <name type="scientific">Campylobacter magnus</name>
    <dbReference type="NCBI Taxonomy" id="3026462"/>
    <lineage>
        <taxon>Bacteria</taxon>
        <taxon>Pseudomonadati</taxon>
        <taxon>Campylobacterota</taxon>
        <taxon>Epsilonproteobacteria</taxon>
        <taxon>Campylobacterales</taxon>
        <taxon>Campylobacteraceae</taxon>
        <taxon>Campylobacter</taxon>
    </lineage>
</organism>
<protein>
    <recommendedName>
        <fullName evidence="4 9">N-(5'-phosphoribosyl)anthranilate isomerase</fullName>
        <shortName evidence="9">PRAI</shortName>
        <ecNumber evidence="3 9">5.3.1.24</ecNumber>
    </recommendedName>
</protein>
<evidence type="ECO:0000313" key="11">
    <source>
        <dbReference type="EMBL" id="MDO2409361.1"/>
    </source>
</evidence>
<dbReference type="Gene3D" id="3.20.20.70">
    <property type="entry name" value="Aldolase class I"/>
    <property type="match status" value="1"/>
</dbReference>
<dbReference type="SUPFAM" id="SSF51366">
    <property type="entry name" value="Ribulose-phoshate binding barrel"/>
    <property type="match status" value="1"/>
</dbReference>
<dbReference type="EMBL" id="JAULJQ010000004">
    <property type="protein sequence ID" value="MDO2409361.1"/>
    <property type="molecule type" value="Genomic_DNA"/>
</dbReference>
<keyword evidence="12" id="KW-1185">Reference proteome</keyword>
<keyword evidence="7 9" id="KW-0057">Aromatic amino acid biosynthesis</keyword>